<dbReference type="OrthoDB" id="3152464at2759"/>
<evidence type="ECO:0000313" key="4">
    <source>
        <dbReference type="EMBL" id="KAF6749457.1"/>
    </source>
</evidence>
<feature type="compositionally biased region" description="Acidic residues" evidence="1">
    <location>
        <begin position="167"/>
        <end position="183"/>
    </location>
</feature>
<dbReference type="Proteomes" id="UP000521943">
    <property type="component" value="Unassembled WGS sequence"/>
</dbReference>
<dbReference type="InterPro" id="IPR046496">
    <property type="entry name" value="DUF6589"/>
</dbReference>
<accession>A0A8H6HNI3</accession>
<name>A0A8H6HNI3_9AGAR</name>
<dbReference type="EMBL" id="JACGCI010000063">
    <property type="protein sequence ID" value="KAF6749457.1"/>
    <property type="molecule type" value="Genomic_DNA"/>
</dbReference>
<evidence type="ECO:0000259" key="2">
    <source>
        <dbReference type="Pfam" id="PF20231"/>
    </source>
</evidence>
<feature type="region of interest" description="Disordered" evidence="1">
    <location>
        <begin position="145"/>
        <end position="193"/>
    </location>
</feature>
<feature type="domain" description="DUF6589" evidence="2">
    <location>
        <begin position="3"/>
        <end position="81"/>
    </location>
</feature>
<keyword evidence="5" id="KW-1185">Reference proteome</keyword>
<evidence type="ECO:0000313" key="5">
    <source>
        <dbReference type="Proteomes" id="UP000521943"/>
    </source>
</evidence>
<proteinExistence type="predicted"/>
<comment type="caution">
    <text evidence="4">The sequence shown here is derived from an EMBL/GenBank/DDBJ whole genome shotgun (WGS) entry which is preliminary data.</text>
</comment>
<organism evidence="4 5">
    <name type="scientific">Ephemerocybe angulata</name>
    <dbReference type="NCBI Taxonomy" id="980116"/>
    <lineage>
        <taxon>Eukaryota</taxon>
        <taxon>Fungi</taxon>
        <taxon>Dikarya</taxon>
        <taxon>Basidiomycota</taxon>
        <taxon>Agaricomycotina</taxon>
        <taxon>Agaricomycetes</taxon>
        <taxon>Agaricomycetidae</taxon>
        <taxon>Agaricales</taxon>
        <taxon>Agaricineae</taxon>
        <taxon>Psathyrellaceae</taxon>
        <taxon>Ephemerocybe</taxon>
    </lineage>
</organism>
<reference evidence="4 5" key="1">
    <citation type="submission" date="2020-07" db="EMBL/GenBank/DDBJ databases">
        <title>Comparative genomics of pyrophilous fungi reveals a link between fire events and developmental genes.</title>
        <authorList>
            <consortium name="DOE Joint Genome Institute"/>
            <person name="Steindorff A.S."/>
            <person name="Carver A."/>
            <person name="Calhoun S."/>
            <person name="Stillman K."/>
            <person name="Liu H."/>
            <person name="Lipzen A."/>
            <person name="Pangilinan J."/>
            <person name="Labutti K."/>
            <person name="Bruns T.D."/>
            <person name="Grigoriev I.V."/>
        </authorList>
    </citation>
    <scope>NUCLEOTIDE SEQUENCE [LARGE SCALE GENOMIC DNA]</scope>
    <source>
        <strain evidence="4 5">CBS 144469</strain>
    </source>
</reference>
<protein>
    <recommendedName>
        <fullName evidence="2">DUF6589 domain-containing protein</fullName>
    </recommendedName>
</protein>
<feature type="compositionally biased region" description="Acidic residues" evidence="1">
    <location>
        <begin position="148"/>
        <end position="158"/>
    </location>
</feature>
<dbReference type="AlphaFoldDB" id="A0A8H6HNI3"/>
<dbReference type="Pfam" id="PF20231">
    <property type="entry name" value="DUF6589"/>
    <property type="match status" value="1"/>
</dbReference>
<evidence type="ECO:0000256" key="1">
    <source>
        <dbReference type="SAM" id="MobiDB-lite"/>
    </source>
</evidence>
<sequence>MNRNIMRDTMLVNVSGLPGHWMGIDMNIEHLIRYLKALFAAKGIYSNWERLGNISAGINWLHRIKKQVTRSMKSGYYGSSHKDVNISPLVIRVANKASELGLQEYSTERAEEQHTSFTDIMAAGYKKFESTSLQAFNLKIANFQEGSANDEDDPDDEPDTIRQNEIIEIEEDELAEADNENGEQESALHDSED</sequence>
<gene>
    <name evidence="3" type="ORF">DFP72DRAFT_1142613</name>
    <name evidence="4" type="ORF">DFP72DRAFT_1142625</name>
</gene>
<evidence type="ECO:0000313" key="3">
    <source>
        <dbReference type="EMBL" id="KAF6749454.1"/>
    </source>
</evidence>
<dbReference type="EMBL" id="JACGCI010000063">
    <property type="protein sequence ID" value="KAF6749454.1"/>
    <property type="molecule type" value="Genomic_DNA"/>
</dbReference>